<reference evidence="2 4" key="1">
    <citation type="journal article" date="2012" name="Nature">
        <title>Algal genomes reveal evolutionary mosaicism and the fate of nucleomorphs.</title>
        <authorList>
            <consortium name="DOE Joint Genome Institute"/>
            <person name="Curtis B.A."/>
            <person name="Tanifuji G."/>
            <person name="Burki F."/>
            <person name="Gruber A."/>
            <person name="Irimia M."/>
            <person name="Maruyama S."/>
            <person name="Arias M.C."/>
            <person name="Ball S.G."/>
            <person name="Gile G.H."/>
            <person name="Hirakawa Y."/>
            <person name="Hopkins J.F."/>
            <person name="Kuo A."/>
            <person name="Rensing S.A."/>
            <person name="Schmutz J."/>
            <person name="Symeonidi A."/>
            <person name="Elias M."/>
            <person name="Eveleigh R.J."/>
            <person name="Herman E.K."/>
            <person name="Klute M.J."/>
            <person name="Nakayama T."/>
            <person name="Obornik M."/>
            <person name="Reyes-Prieto A."/>
            <person name="Armbrust E.V."/>
            <person name="Aves S.J."/>
            <person name="Beiko R.G."/>
            <person name="Coutinho P."/>
            <person name="Dacks J.B."/>
            <person name="Durnford D.G."/>
            <person name="Fast N.M."/>
            <person name="Green B.R."/>
            <person name="Grisdale C.J."/>
            <person name="Hempel F."/>
            <person name="Henrissat B."/>
            <person name="Hoppner M.P."/>
            <person name="Ishida K."/>
            <person name="Kim E."/>
            <person name="Koreny L."/>
            <person name="Kroth P.G."/>
            <person name="Liu Y."/>
            <person name="Malik S.B."/>
            <person name="Maier U.G."/>
            <person name="McRose D."/>
            <person name="Mock T."/>
            <person name="Neilson J.A."/>
            <person name="Onodera N.T."/>
            <person name="Poole A.M."/>
            <person name="Pritham E.J."/>
            <person name="Richards T.A."/>
            <person name="Rocap G."/>
            <person name="Roy S.W."/>
            <person name="Sarai C."/>
            <person name="Schaack S."/>
            <person name="Shirato S."/>
            <person name="Slamovits C.H."/>
            <person name="Spencer D.F."/>
            <person name="Suzuki S."/>
            <person name="Worden A.Z."/>
            <person name="Zauner S."/>
            <person name="Barry K."/>
            <person name="Bell C."/>
            <person name="Bharti A.K."/>
            <person name="Crow J.A."/>
            <person name="Grimwood J."/>
            <person name="Kramer R."/>
            <person name="Lindquist E."/>
            <person name="Lucas S."/>
            <person name="Salamov A."/>
            <person name="McFadden G.I."/>
            <person name="Lane C.E."/>
            <person name="Keeling P.J."/>
            <person name="Gray M.W."/>
            <person name="Grigoriev I.V."/>
            <person name="Archibald J.M."/>
        </authorList>
    </citation>
    <scope>NUCLEOTIDE SEQUENCE</scope>
    <source>
        <strain evidence="2 4">CCMP2712</strain>
    </source>
</reference>
<feature type="region of interest" description="Disordered" evidence="1">
    <location>
        <begin position="116"/>
        <end position="141"/>
    </location>
</feature>
<evidence type="ECO:0008006" key="5">
    <source>
        <dbReference type="Google" id="ProtNLM"/>
    </source>
</evidence>
<proteinExistence type="predicted"/>
<feature type="region of interest" description="Disordered" evidence="1">
    <location>
        <begin position="971"/>
        <end position="994"/>
    </location>
</feature>
<dbReference type="EnsemblProtists" id="EKX48896">
    <property type="protein sequence ID" value="EKX48896"/>
    <property type="gene ID" value="GUITHDRAFT_136530"/>
</dbReference>
<reference evidence="4" key="2">
    <citation type="submission" date="2012-11" db="EMBL/GenBank/DDBJ databases">
        <authorList>
            <person name="Kuo A."/>
            <person name="Curtis B.A."/>
            <person name="Tanifuji G."/>
            <person name="Burki F."/>
            <person name="Gruber A."/>
            <person name="Irimia M."/>
            <person name="Maruyama S."/>
            <person name="Arias M.C."/>
            <person name="Ball S.G."/>
            <person name="Gile G.H."/>
            <person name="Hirakawa Y."/>
            <person name="Hopkins J.F."/>
            <person name="Rensing S.A."/>
            <person name="Schmutz J."/>
            <person name="Symeonidi A."/>
            <person name="Elias M."/>
            <person name="Eveleigh R.J."/>
            <person name="Herman E.K."/>
            <person name="Klute M.J."/>
            <person name="Nakayama T."/>
            <person name="Obornik M."/>
            <person name="Reyes-Prieto A."/>
            <person name="Armbrust E.V."/>
            <person name="Aves S.J."/>
            <person name="Beiko R.G."/>
            <person name="Coutinho P."/>
            <person name="Dacks J.B."/>
            <person name="Durnford D.G."/>
            <person name="Fast N.M."/>
            <person name="Green B.R."/>
            <person name="Grisdale C."/>
            <person name="Hempe F."/>
            <person name="Henrissat B."/>
            <person name="Hoppner M.P."/>
            <person name="Ishida K.-I."/>
            <person name="Kim E."/>
            <person name="Koreny L."/>
            <person name="Kroth P.G."/>
            <person name="Liu Y."/>
            <person name="Malik S.-B."/>
            <person name="Maier U.G."/>
            <person name="McRose D."/>
            <person name="Mock T."/>
            <person name="Neilson J.A."/>
            <person name="Onodera N.T."/>
            <person name="Poole A.M."/>
            <person name="Pritham E.J."/>
            <person name="Richards T.A."/>
            <person name="Rocap G."/>
            <person name="Roy S.W."/>
            <person name="Sarai C."/>
            <person name="Schaack S."/>
            <person name="Shirato S."/>
            <person name="Slamovits C.H."/>
            <person name="Spencer D.F."/>
            <person name="Suzuki S."/>
            <person name="Worden A.Z."/>
            <person name="Zauner S."/>
            <person name="Barry K."/>
            <person name="Bell C."/>
            <person name="Bharti A.K."/>
            <person name="Crow J.A."/>
            <person name="Grimwood J."/>
            <person name="Kramer R."/>
            <person name="Lindquist E."/>
            <person name="Lucas S."/>
            <person name="Salamov A."/>
            <person name="McFadden G.I."/>
            <person name="Lane C.E."/>
            <person name="Keeling P.J."/>
            <person name="Gray M.W."/>
            <person name="Grigoriev I.V."/>
            <person name="Archibald J.M."/>
        </authorList>
    </citation>
    <scope>NUCLEOTIDE SEQUENCE</scope>
    <source>
        <strain evidence="4">CCMP2712</strain>
    </source>
</reference>
<dbReference type="EMBL" id="JH992984">
    <property type="protein sequence ID" value="EKX48896.1"/>
    <property type="molecule type" value="Genomic_DNA"/>
</dbReference>
<evidence type="ECO:0000313" key="3">
    <source>
        <dbReference type="EnsemblProtists" id="EKX48896"/>
    </source>
</evidence>
<feature type="compositionally biased region" description="Gly residues" evidence="1">
    <location>
        <begin position="971"/>
        <end position="980"/>
    </location>
</feature>
<name>L1JK81_GUITC</name>
<dbReference type="GeneID" id="17305367"/>
<dbReference type="PaxDb" id="55529-EKX48896"/>
<reference evidence="3" key="3">
    <citation type="submission" date="2015-06" db="UniProtKB">
        <authorList>
            <consortium name="EnsemblProtists"/>
        </authorList>
    </citation>
    <scope>IDENTIFICATION</scope>
</reference>
<dbReference type="HOGENOM" id="CLU_301000_0_0_1"/>
<accession>L1JK81</accession>
<feature type="compositionally biased region" description="Basic and acidic residues" evidence="1">
    <location>
        <begin position="120"/>
        <end position="133"/>
    </location>
</feature>
<dbReference type="AlphaFoldDB" id="L1JK81"/>
<sequence length="994" mass="113849">MERSVDLYHTIYNERKDRILKRSADMQRHETLLVHRIKQSSTRTSPTKTDPTASFAVMQPTCKGEQAEIKLLRERLELARVRADVERRVRLNAESITKQVLAEQSGSYVLTSSWPRARSSRADERQEPGRQEHATAMTGGHGISSRRVSRFLYYQRLKQAKLEAIAILKQTCAISSRSKLAASRLCCRLQHRRTFNTFDCWAEAAMKTTEVIESRAKARAARARQQAFAAWVRECGLTTDPQALEASSYKRLISLVLVDHVAASPLRLSMTFSAWKGLTNFQSVTPLMLKLLRERSKRQAGRMLDILTASSPSPRPPLSPATIAARHSDVACCCWDMGRQEGEGEEKCPGTAGGVAELSTCSIVLESMEQEEKASILPLVLLLATFRSWDERRQATGRLETVALKSQAAERSDWSKRWYRSLLRTVEIVERVSPLWSLRRVLRSWKVSTTAARYGAARWGKRLAGRSRLVLESWCQLVKQKSWRSRKAQNQSGKSSRRLAARVFRSLKSLTRKGTVCRERLDRYQLKSRSQLLGSSLYLLHLSCQLTQRKKTMVRAMAREGRKRELRRRWNQCCAWMVLVTHRRRASARLQQALHSLTLQRIWIRWREESSGQHLLLRLKPLLRAMLLPPVPLVFRAWTNLRRAEESSKLSLKRNVFKAMKSRTQVRRIALDASLAALQQFFLCMGRSYSLALSRVWWHHVKSACLRRQKVKESRTKREKKTQKVCWRGWKQTSSSIRSTRLEAIDRLGEKRRSRTRRWCVKCWRRHMADVKETLRLVARLEFSAKRRRDVGTRRRFFELWKVWLLAPHLFDQSPDVEEEQNGESSTLHASSLIPVQTSPVILPSGHGFHSLLLLTLVLAACKDRYIKTFSPLLQNLVDPNFDFSRSPASLPYQHDRGCLPETPSGPQLLAWSHAGAGALQAWANRRRSSSYFTEWKHFKSQTRRVEEAALQERVQGQNIRALTTCSIGKGGGRGGGAGRCGREGQPAATGGHN</sequence>
<protein>
    <recommendedName>
        <fullName evidence="5">Sfi1 spindle body domain-containing protein</fullName>
    </recommendedName>
</protein>
<gene>
    <name evidence="2" type="ORF">GUITHDRAFT_136530</name>
</gene>
<evidence type="ECO:0000313" key="2">
    <source>
        <dbReference type="EMBL" id="EKX48896.1"/>
    </source>
</evidence>
<dbReference type="KEGG" id="gtt:GUITHDRAFT_136530"/>
<evidence type="ECO:0000313" key="4">
    <source>
        <dbReference type="Proteomes" id="UP000011087"/>
    </source>
</evidence>
<evidence type="ECO:0000256" key="1">
    <source>
        <dbReference type="SAM" id="MobiDB-lite"/>
    </source>
</evidence>
<dbReference type="Proteomes" id="UP000011087">
    <property type="component" value="Unassembled WGS sequence"/>
</dbReference>
<organism evidence="2">
    <name type="scientific">Guillardia theta (strain CCMP2712)</name>
    <name type="common">Cryptophyte</name>
    <dbReference type="NCBI Taxonomy" id="905079"/>
    <lineage>
        <taxon>Eukaryota</taxon>
        <taxon>Cryptophyceae</taxon>
        <taxon>Pyrenomonadales</taxon>
        <taxon>Geminigeraceae</taxon>
        <taxon>Guillardia</taxon>
    </lineage>
</organism>
<dbReference type="RefSeq" id="XP_005835876.1">
    <property type="nucleotide sequence ID" value="XM_005835819.1"/>
</dbReference>
<keyword evidence="4" id="KW-1185">Reference proteome</keyword>